<comment type="caution">
    <text evidence="6">The sequence shown here is derived from an EMBL/GenBank/DDBJ whole genome shotgun (WGS) entry which is preliminary data.</text>
</comment>
<accession>A0A3N4MCV2</accession>
<evidence type="ECO:0000256" key="1">
    <source>
        <dbReference type="ARBA" id="ARBA00022448"/>
    </source>
</evidence>
<dbReference type="OrthoDB" id="9758182at2"/>
<dbReference type="CDD" id="cd00730">
    <property type="entry name" value="rubredoxin"/>
    <property type="match status" value="1"/>
</dbReference>
<dbReference type="InterPro" id="IPR024935">
    <property type="entry name" value="Rubredoxin_dom"/>
</dbReference>
<evidence type="ECO:0000313" key="6">
    <source>
        <dbReference type="EMBL" id="RPD41388.1"/>
    </source>
</evidence>
<reference evidence="7" key="1">
    <citation type="submission" date="2018-11" db="EMBL/GenBank/DDBJ databases">
        <title>Chitinophaga lutea sp.nov., isolate from arsenic contaminated soil.</title>
        <authorList>
            <person name="Zong Y."/>
        </authorList>
    </citation>
    <scope>NUCLEOTIDE SEQUENCE [LARGE SCALE GENOMIC DNA]</scope>
    <source>
        <strain evidence="7">YLT18</strain>
    </source>
</reference>
<name>A0A3N4MCV2_9BACT</name>
<dbReference type="Pfam" id="PF00301">
    <property type="entry name" value="Rubredoxin"/>
    <property type="match status" value="1"/>
</dbReference>
<dbReference type="RefSeq" id="WP_120516312.1">
    <property type="nucleotide sequence ID" value="NZ_QXZY01000005.1"/>
</dbReference>
<organism evidence="6 7">
    <name type="scientific">Chitinophaga barathri</name>
    <dbReference type="NCBI Taxonomy" id="1647451"/>
    <lineage>
        <taxon>Bacteria</taxon>
        <taxon>Pseudomonadati</taxon>
        <taxon>Bacteroidota</taxon>
        <taxon>Chitinophagia</taxon>
        <taxon>Chitinophagales</taxon>
        <taxon>Chitinophagaceae</taxon>
        <taxon>Chitinophaga</taxon>
    </lineage>
</organism>
<keyword evidence="7" id="KW-1185">Reference proteome</keyword>
<proteinExistence type="predicted"/>
<evidence type="ECO:0000259" key="5">
    <source>
        <dbReference type="PROSITE" id="PS50903"/>
    </source>
</evidence>
<evidence type="ECO:0000256" key="2">
    <source>
        <dbReference type="ARBA" id="ARBA00022723"/>
    </source>
</evidence>
<evidence type="ECO:0000256" key="4">
    <source>
        <dbReference type="ARBA" id="ARBA00023004"/>
    </source>
</evidence>
<dbReference type="InterPro" id="IPR024934">
    <property type="entry name" value="Rubredoxin-like_dom"/>
</dbReference>
<keyword evidence="1" id="KW-0813">Transport</keyword>
<gene>
    <name evidence="6" type="ORF">EG028_08695</name>
</gene>
<protein>
    <submittedName>
        <fullName evidence="6">Rubredoxin</fullName>
    </submittedName>
</protein>
<keyword evidence="4" id="KW-0408">Iron</keyword>
<evidence type="ECO:0000313" key="7">
    <source>
        <dbReference type="Proteomes" id="UP000279089"/>
    </source>
</evidence>
<dbReference type="GO" id="GO:0005506">
    <property type="term" value="F:iron ion binding"/>
    <property type="evidence" value="ECO:0007669"/>
    <property type="project" value="InterPro"/>
</dbReference>
<keyword evidence="3" id="KW-0249">Electron transport</keyword>
<sequence>MAKQSHLVRFNFTGGIISPGYLLQVLEAAEAARVKDVRFGLRQQLFLEVPYKEFDTFEQACREREVAFQLDQATPNITSSYPASGIFITDSWLTEGIYKDIFDTLAPSPKLKINICDSRQTFVPLFSGHINWVASQHPHYWHLYIRYPGQTESWRWPRLIYTNSIPAVSAALETPVIDHREPASLLSTPLDCISRDIDRELELPAFHLPYYEGFNRHNNQYWLGIYRRDEIFDVSFLKDMCSVCLETGIGQFYATPWKSVIIKNIEPAHRKLWDYVLGKHGINVRHAANELNWQVADHCEDSLILKRHIIRHFDTADVRTYGLCFNISLDAGKHHFGSIVIRRQENKHRSKLKYLQRYDILYTPDFNPNTHQLIPYRSEVLKEHLGPYIASLCRQYYEKGTEWNVLQEYVSGQKAVTVDISREKTVHQCPSCLTVYDDTTGDPERGVAAGTPASALPADYTCYICETPGKEFIPVTLSALAAPLT</sequence>
<dbReference type="EMBL" id="RMBX01000004">
    <property type="protein sequence ID" value="RPD41388.1"/>
    <property type="molecule type" value="Genomic_DNA"/>
</dbReference>
<dbReference type="AlphaFoldDB" id="A0A3N4MCV2"/>
<dbReference type="SUPFAM" id="SSF57802">
    <property type="entry name" value="Rubredoxin-like"/>
    <property type="match status" value="1"/>
</dbReference>
<dbReference type="PROSITE" id="PS50903">
    <property type="entry name" value="RUBREDOXIN_LIKE"/>
    <property type="match status" value="1"/>
</dbReference>
<dbReference type="Gene3D" id="2.20.28.10">
    <property type="match status" value="1"/>
</dbReference>
<keyword evidence="2" id="KW-0479">Metal-binding</keyword>
<evidence type="ECO:0000256" key="3">
    <source>
        <dbReference type="ARBA" id="ARBA00022982"/>
    </source>
</evidence>
<feature type="domain" description="Rubredoxin-like" evidence="5">
    <location>
        <begin position="424"/>
        <end position="475"/>
    </location>
</feature>
<dbReference type="Proteomes" id="UP000279089">
    <property type="component" value="Unassembled WGS sequence"/>
</dbReference>